<organism evidence="1 2">
    <name type="scientific">Saccharomyces cerevisiae (strain Lalvin EC1118 / Prise de mousse)</name>
    <name type="common">Baker's yeast</name>
    <dbReference type="NCBI Taxonomy" id="643680"/>
    <lineage>
        <taxon>Eukaryota</taxon>
        <taxon>Fungi</taxon>
        <taxon>Dikarya</taxon>
        <taxon>Ascomycota</taxon>
        <taxon>Saccharomycotina</taxon>
        <taxon>Saccharomycetes</taxon>
        <taxon>Saccharomycetales</taxon>
        <taxon>Saccharomycetaceae</taxon>
        <taxon>Saccharomyces</taxon>
    </lineage>
</organism>
<name>C8ZGV9_YEAS8</name>
<dbReference type="Proteomes" id="UP000000286">
    <property type="component" value="Chromosome XV"/>
</dbReference>
<protein>
    <submittedName>
        <fullName evidence="1">EC1118_1O4_4269p</fullName>
    </submittedName>
</protein>
<dbReference type="AlphaFoldDB" id="C8ZGV9"/>
<dbReference type="EMBL" id="FN394216">
    <property type="protein sequence ID" value="CAY86488.1"/>
    <property type="molecule type" value="Genomic_DNA"/>
</dbReference>
<reference evidence="1 2" key="1">
    <citation type="journal article" date="2009" name="Proc. Natl. Acad. Sci. U.S.A.">
        <title>Eukaryote-to-eukaryote gene transfer events revealed by the genome sequence of the wine yeast Saccharomyces cerevisiae EC1118.</title>
        <authorList>
            <person name="Novo M."/>
            <person name="Bigey F."/>
            <person name="Beyne E."/>
            <person name="Galeote V."/>
            <person name="Gavory F."/>
            <person name="Mallet S."/>
            <person name="Cambot B."/>
            <person name="Legras J.L."/>
            <person name="Wincker P."/>
            <person name="Casaregola S."/>
            <person name="Dequin S."/>
        </authorList>
    </citation>
    <scope>NUCLEOTIDE SEQUENCE [LARGE SCALE GENOMIC DNA]</scope>
    <source>
        <strain evidence="2">Lalvin EC1118 / Prise de mousse</strain>
    </source>
</reference>
<dbReference type="HOGENOM" id="CLU_2086673_0_0_1"/>
<evidence type="ECO:0000313" key="1">
    <source>
        <dbReference type="EMBL" id="CAY86488.1"/>
    </source>
</evidence>
<gene>
    <name evidence="1" type="ORF">EC1118_1O4_4269g</name>
</gene>
<proteinExistence type="predicted"/>
<accession>C8ZGV9</accession>
<evidence type="ECO:0000313" key="2">
    <source>
        <dbReference type="Proteomes" id="UP000000286"/>
    </source>
</evidence>
<sequence>MVPTMFPPPKVFLCSDTDYLKLQHTIYIHVYICIPMNVSKYVYEQYDTEDDKVMHHSIRVILNEARFPFFFLLFLFFSLELEKKNIKEMEEREKVSCGDRWQVVFRKNNKKSISYYG</sequence>